<feature type="domain" description="Bin3-type SAM" evidence="8">
    <location>
        <begin position="72"/>
        <end position="277"/>
    </location>
</feature>
<feature type="region of interest" description="Disordered" evidence="7">
    <location>
        <begin position="1"/>
        <end position="52"/>
    </location>
</feature>
<evidence type="ECO:0000313" key="10">
    <source>
        <dbReference type="Proteomes" id="UP001341840"/>
    </source>
</evidence>
<keyword evidence="2 6" id="KW-0489">Methyltransferase</keyword>
<keyword evidence="3 6" id="KW-0808">Transferase</keyword>
<dbReference type="CDD" id="cd02440">
    <property type="entry name" value="AdoMet_MTases"/>
    <property type="match status" value="1"/>
</dbReference>
<keyword evidence="4 5" id="KW-0949">S-adenosyl-L-methionine</keyword>
<gene>
    <name evidence="9" type="ORF">PIB30_044734</name>
</gene>
<dbReference type="InterPro" id="IPR041698">
    <property type="entry name" value="Methyltransf_25"/>
</dbReference>
<dbReference type="Pfam" id="PF06859">
    <property type="entry name" value="Bin3"/>
    <property type="match status" value="1"/>
</dbReference>
<evidence type="ECO:0000256" key="3">
    <source>
        <dbReference type="ARBA" id="ARBA00022679"/>
    </source>
</evidence>
<protein>
    <recommendedName>
        <fullName evidence="6">RNA methyltransferase</fullName>
        <ecNumber evidence="6">2.1.1.-</ecNumber>
    </recommendedName>
</protein>
<evidence type="ECO:0000259" key="8">
    <source>
        <dbReference type="PROSITE" id="PS51515"/>
    </source>
</evidence>
<dbReference type="EC" id="2.1.1.-" evidence="6"/>
<evidence type="ECO:0000256" key="7">
    <source>
        <dbReference type="SAM" id="MobiDB-lite"/>
    </source>
</evidence>
<dbReference type="InterPro" id="IPR039772">
    <property type="entry name" value="Bin3-like"/>
</dbReference>
<dbReference type="PANTHER" id="PTHR12315:SF0">
    <property type="entry name" value="7SK SNRNA METHYLPHOSPHATE CAPPING ENZYME"/>
    <property type="match status" value="1"/>
</dbReference>
<evidence type="ECO:0000256" key="4">
    <source>
        <dbReference type="ARBA" id="ARBA00022691"/>
    </source>
</evidence>
<name>A0ABU6XDU4_9FABA</name>
<accession>A0ABU6XDU4</accession>
<evidence type="ECO:0000256" key="6">
    <source>
        <dbReference type="RuleBase" id="RU367087"/>
    </source>
</evidence>
<proteinExistence type="inferred from homology"/>
<comment type="similarity">
    <text evidence="1 6">Belongs to the methyltransferase superfamily.</text>
</comment>
<keyword evidence="10" id="KW-1185">Reference proteome</keyword>
<dbReference type="Pfam" id="PF13649">
    <property type="entry name" value="Methyltransf_25"/>
    <property type="match status" value="1"/>
</dbReference>
<organism evidence="9 10">
    <name type="scientific">Stylosanthes scabra</name>
    <dbReference type="NCBI Taxonomy" id="79078"/>
    <lineage>
        <taxon>Eukaryota</taxon>
        <taxon>Viridiplantae</taxon>
        <taxon>Streptophyta</taxon>
        <taxon>Embryophyta</taxon>
        <taxon>Tracheophyta</taxon>
        <taxon>Spermatophyta</taxon>
        <taxon>Magnoliopsida</taxon>
        <taxon>eudicotyledons</taxon>
        <taxon>Gunneridae</taxon>
        <taxon>Pentapetalae</taxon>
        <taxon>rosids</taxon>
        <taxon>fabids</taxon>
        <taxon>Fabales</taxon>
        <taxon>Fabaceae</taxon>
        <taxon>Papilionoideae</taxon>
        <taxon>50 kb inversion clade</taxon>
        <taxon>dalbergioids sensu lato</taxon>
        <taxon>Dalbergieae</taxon>
        <taxon>Pterocarpus clade</taxon>
        <taxon>Stylosanthes</taxon>
    </lineage>
</organism>
<evidence type="ECO:0000256" key="2">
    <source>
        <dbReference type="ARBA" id="ARBA00022603"/>
    </source>
</evidence>
<evidence type="ECO:0000313" key="9">
    <source>
        <dbReference type="EMBL" id="MED6196162.1"/>
    </source>
</evidence>
<comment type="caution">
    <text evidence="9">The sequence shown here is derived from an EMBL/GenBank/DDBJ whole genome shotgun (WGS) entry which is preliminary data.</text>
</comment>
<reference evidence="9 10" key="1">
    <citation type="journal article" date="2023" name="Plants (Basel)">
        <title>Bridging the Gap: Combining Genomics and Transcriptomics Approaches to Understand Stylosanthes scabra, an Orphan Legume from the Brazilian Caatinga.</title>
        <authorList>
            <person name="Ferreira-Neto J.R.C."/>
            <person name="da Silva M.D."/>
            <person name="Binneck E."/>
            <person name="de Melo N.F."/>
            <person name="da Silva R.H."/>
            <person name="de Melo A.L.T.M."/>
            <person name="Pandolfi V."/>
            <person name="Bustamante F.O."/>
            <person name="Brasileiro-Vidal A.C."/>
            <person name="Benko-Iseppon A.M."/>
        </authorList>
    </citation>
    <scope>NUCLEOTIDE SEQUENCE [LARGE SCALE GENOMIC DNA]</scope>
    <source>
        <tissue evidence="9">Leaves</tissue>
    </source>
</reference>
<feature type="compositionally biased region" description="Acidic residues" evidence="7">
    <location>
        <begin position="19"/>
        <end position="45"/>
    </location>
</feature>
<evidence type="ECO:0000256" key="5">
    <source>
        <dbReference type="PROSITE-ProRule" id="PRU00848"/>
    </source>
</evidence>
<dbReference type="PROSITE" id="PS51515">
    <property type="entry name" value="BIN3_SAM"/>
    <property type="match status" value="1"/>
</dbReference>
<dbReference type="InterPro" id="IPR029063">
    <property type="entry name" value="SAM-dependent_MTases_sf"/>
</dbReference>
<dbReference type="SUPFAM" id="SSF53335">
    <property type="entry name" value="S-adenosyl-L-methionine-dependent methyltransferases"/>
    <property type="match status" value="1"/>
</dbReference>
<dbReference type="EMBL" id="JASCZI010211717">
    <property type="protein sequence ID" value="MED6196162.1"/>
    <property type="molecule type" value="Genomic_DNA"/>
</dbReference>
<dbReference type="PANTHER" id="PTHR12315">
    <property type="entry name" value="BICOID-INTERACTING PROTEIN RELATED"/>
    <property type="match status" value="1"/>
</dbReference>
<dbReference type="InterPro" id="IPR010675">
    <property type="entry name" value="Bin3_C"/>
</dbReference>
<dbReference type="Gene3D" id="3.40.50.150">
    <property type="entry name" value="Vaccinia Virus protein VP39"/>
    <property type="match status" value="1"/>
</dbReference>
<sequence>MAGRERDIDLNQLPFQDSSESDTENDSDSDSGTESESETESEKEEEPVIRSRQYGNFRGYYNKRNHGDPDKDPRLQFLRKEWFEDKECLDIGCNEGTLIISIAKMFRCESILAVDIDPELVEKANENLKNAEADKMEIDESSSSERKNLIDVITFKQENFMESQHPELYHTVTCFSVTQWIHLNFGDEGLIKFFYKLWELLRPGGVLILEPQAWKSYVIKHNVSPVTTEKYHKVTVRPKSFQEILLNRIGFRSVEHINPIWLKAKRRYNRPILVFKK</sequence>
<dbReference type="InterPro" id="IPR024160">
    <property type="entry name" value="BIN3_SAM-bd_dom"/>
</dbReference>
<dbReference type="Proteomes" id="UP001341840">
    <property type="component" value="Unassembled WGS sequence"/>
</dbReference>
<evidence type="ECO:0000256" key="1">
    <source>
        <dbReference type="ARBA" id="ARBA00008361"/>
    </source>
</evidence>